<evidence type="ECO:0000256" key="3">
    <source>
        <dbReference type="PROSITE-ProRule" id="PRU00221"/>
    </source>
</evidence>
<dbReference type="Proteomes" id="UP001141327">
    <property type="component" value="Unassembled WGS sequence"/>
</dbReference>
<keyword evidence="6" id="KW-1185">Reference proteome</keyword>
<dbReference type="Pfam" id="PF00400">
    <property type="entry name" value="WD40"/>
    <property type="match status" value="4"/>
</dbReference>
<feature type="compositionally biased region" description="Gly residues" evidence="4">
    <location>
        <begin position="402"/>
        <end position="412"/>
    </location>
</feature>
<feature type="repeat" description="WD" evidence="3">
    <location>
        <begin position="226"/>
        <end position="258"/>
    </location>
</feature>
<protein>
    <submittedName>
        <fullName evidence="5">Mitotic checkpoint protein BUB3.1</fullName>
    </submittedName>
</protein>
<keyword evidence="1 3" id="KW-0853">WD repeat</keyword>
<dbReference type="Gene3D" id="2.130.10.10">
    <property type="entry name" value="YVTN repeat-like/Quinoprotein amine dehydrogenase"/>
    <property type="match status" value="1"/>
</dbReference>
<feature type="compositionally biased region" description="Gly residues" evidence="4">
    <location>
        <begin position="359"/>
        <end position="383"/>
    </location>
</feature>
<dbReference type="InterPro" id="IPR015943">
    <property type="entry name" value="WD40/YVTN_repeat-like_dom_sf"/>
</dbReference>
<evidence type="ECO:0000313" key="6">
    <source>
        <dbReference type="Proteomes" id="UP001141327"/>
    </source>
</evidence>
<feature type="region of interest" description="Disordered" evidence="4">
    <location>
        <begin position="318"/>
        <end position="412"/>
    </location>
</feature>
<dbReference type="SMART" id="SM00320">
    <property type="entry name" value="WD40"/>
    <property type="match status" value="6"/>
</dbReference>
<sequence length="412" mass="43786">MSQFQLAHPPADGITTVRFAKTQNLLLVSSWDSGVRLYDVASNTLKSRYYHKAGVLDCCFGDDTMAFSGSVDKTVKMYEFTSGQESILGSHDKAVRSVEFNEARGIVVSGSWDRSLKIWDYRAKGAVSKHDLPEKVFTMTISGDRVVVGTAGRHILIYDLRQMSEPEQSRESSLKYQTRAIKAFPDGTGYALSSIEGRVAIEFFDPSPASQARKYAFKCHRVNQDGVDHVYPVNALAFHPQYGTFATGGCDAVVNIWDPVNKKRLCQFQRFPTSISSCAFSNDGSLLAIASSYTFEQGDMDHPPDTIYIRPVLEADVRPRTGTAPAPPPPAAAPPAFGGFGGAPAPGGFGGAPPPPPGFGGFGGPAPGGFPGAPPGGFGGPGGWMPPMGGFHPPPPPPGGFMPPGGFGGPRP</sequence>
<evidence type="ECO:0000256" key="1">
    <source>
        <dbReference type="ARBA" id="ARBA00022574"/>
    </source>
</evidence>
<reference evidence="5" key="1">
    <citation type="journal article" date="2022" name="bioRxiv">
        <title>Genomics of Preaxostyla Flagellates Illuminates Evolutionary Transitions and the Path Towards Mitochondrial Loss.</title>
        <authorList>
            <person name="Novak L.V.F."/>
            <person name="Treitli S.C."/>
            <person name="Pyrih J."/>
            <person name="Halakuc P."/>
            <person name="Pipaliya S.V."/>
            <person name="Vacek V."/>
            <person name="Brzon O."/>
            <person name="Soukal P."/>
            <person name="Eme L."/>
            <person name="Dacks J.B."/>
            <person name="Karnkowska A."/>
            <person name="Elias M."/>
            <person name="Hampl V."/>
        </authorList>
    </citation>
    <scope>NUCLEOTIDE SEQUENCE</scope>
    <source>
        <strain evidence="5">RCP-MX</strain>
    </source>
</reference>
<comment type="caution">
    <text evidence="5">The sequence shown here is derived from an EMBL/GenBank/DDBJ whole genome shotgun (WGS) entry which is preliminary data.</text>
</comment>
<feature type="compositionally biased region" description="Gly residues" evidence="4">
    <location>
        <begin position="338"/>
        <end position="351"/>
    </location>
</feature>
<dbReference type="InterPro" id="IPR001680">
    <property type="entry name" value="WD40_rpt"/>
</dbReference>
<dbReference type="PANTHER" id="PTHR10971">
    <property type="entry name" value="MRNA EXPORT FACTOR AND BUB3"/>
    <property type="match status" value="1"/>
</dbReference>
<feature type="repeat" description="WD" evidence="3">
    <location>
        <begin position="88"/>
        <end position="129"/>
    </location>
</feature>
<dbReference type="PROSITE" id="PS50082">
    <property type="entry name" value="WD_REPEATS_2"/>
    <property type="match status" value="2"/>
</dbReference>
<dbReference type="EMBL" id="JAPMOS010000005">
    <property type="protein sequence ID" value="KAJ4461836.1"/>
    <property type="molecule type" value="Genomic_DNA"/>
</dbReference>
<organism evidence="5 6">
    <name type="scientific">Paratrimastix pyriformis</name>
    <dbReference type="NCBI Taxonomy" id="342808"/>
    <lineage>
        <taxon>Eukaryota</taxon>
        <taxon>Metamonada</taxon>
        <taxon>Preaxostyla</taxon>
        <taxon>Paratrimastigidae</taxon>
        <taxon>Paratrimastix</taxon>
    </lineage>
</organism>
<keyword evidence="2" id="KW-0677">Repeat</keyword>
<accession>A0ABQ8UUT2</accession>
<dbReference type="InterPro" id="IPR036322">
    <property type="entry name" value="WD40_repeat_dom_sf"/>
</dbReference>
<dbReference type="PROSITE" id="PS50294">
    <property type="entry name" value="WD_REPEATS_REGION"/>
    <property type="match status" value="2"/>
</dbReference>
<gene>
    <name evidence="5" type="ORF">PAPYR_1510</name>
</gene>
<evidence type="ECO:0000313" key="5">
    <source>
        <dbReference type="EMBL" id="KAJ4461836.1"/>
    </source>
</evidence>
<name>A0ABQ8UUT2_9EUKA</name>
<evidence type="ECO:0000256" key="2">
    <source>
        <dbReference type="ARBA" id="ARBA00022737"/>
    </source>
</evidence>
<evidence type="ECO:0000256" key="4">
    <source>
        <dbReference type="SAM" id="MobiDB-lite"/>
    </source>
</evidence>
<proteinExistence type="predicted"/>
<dbReference type="SUPFAM" id="SSF50978">
    <property type="entry name" value="WD40 repeat-like"/>
    <property type="match status" value="1"/>
</dbReference>
<feature type="compositionally biased region" description="Pro residues" evidence="4">
    <location>
        <begin position="392"/>
        <end position="401"/>
    </location>
</feature>